<feature type="domain" description="CRAL-TRIO" evidence="2">
    <location>
        <begin position="147"/>
        <end position="299"/>
    </location>
</feature>
<dbReference type="PANTHER" id="PTHR10174:SF208">
    <property type="entry name" value="CRAL-TRIO DOMAIN-CONTAINING PROTEIN DDB_G0278031"/>
    <property type="match status" value="1"/>
</dbReference>
<feature type="compositionally biased region" description="Low complexity" evidence="1">
    <location>
        <begin position="10"/>
        <end position="38"/>
    </location>
</feature>
<dbReference type="InterPro" id="IPR036865">
    <property type="entry name" value="CRAL-TRIO_dom_sf"/>
</dbReference>
<gene>
    <name evidence="3" type="primary">SEC14</name>
    <name evidence="3" type="ORF">H4R34_002260</name>
</gene>
<dbReference type="GO" id="GO:0016020">
    <property type="term" value="C:membrane"/>
    <property type="evidence" value="ECO:0007669"/>
    <property type="project" value="TreeGrafter"/>
</dbReference>
<dbReference type="EMBL" id="JANBQB010000144">
    <property type="protein sequence ID" value="KAJ1980940.1"/>
    <property type="molecule type" value="Genomic_DNA"/>
</dbReference>
<dbReference type="SUPFAM" id="SSF52087">
    <property type="entry name" value="CRAL/TRIO domain"/>
    <property type="match status" value="1"/>
</dbReference>
<evidence type="ECO:0000313" key="3">
    <source>
        <dbReference type="EMBL" id="KAJ1980940.1"/>
    </source>
</evidence>
<reference evidence="3" key="1">
    <citation type="submission" date="2022-07" db="EMBL/GenBank/DDBJ databases">
        <title>Phylogenomic reconstructions and comparative analyses of Kickxellomycotina fungi.</title>
        <authorList>
            <person name="Reynolds N.K."/>
            <person name="Stajich J.E."/>
            <person name="Barry K."/>
            <person name="Grigoriev I.V."/>
            <person name="Crous P."/>
            <person name="Smith M.E."/>
        </authorList>
    </citation>
    <scope>NUCLEOTIDE SEQUENCE</scope>
    <source>
        <strain evidence="3">RSA 567</strain>
    </source>
</reference>
<dbReference type="SMART" id="SM00516">
    <property type="entry name" value="SEC14"/>
    <property type="match status" value="1"/>
</dbReference>
<dbReference type="Pfam" id="PF00650">
    <property type="entry name" value="CRAL_TRIO"/>
    <property type="match status" value="1"/>
</dbReference>
<evidence type="ECO:0000259" key="2">
    <source>
        <dbReference type="PROSITE" id="PS50191"/>
    </source>
</evidence>
<dbReference type="InterPro" id="IPR001251">
    <property type="entry name" value="CRAL-TRIO_dom"/>
</dbReference>
<dbReference type="PANTHER" id="PTHR10174">
    <property type="entry name" value="ALPHA-TOCOPHEROL TRANSFER PROTEIN-RELATED"/>
    <property type="match status" value="1"/>
</dbReference>
<feature type="region of interest" description="Disordered" evidence="1">
    <location>
        <begin position="1"/>
        <end position="50"/>
    </location>
</feature>
<keyword evidence="4" id="KW-1185">Reference proteome</keyword>
<dbReference type="GO" id="GO:1902936">
    <property type="term" value="F:phosphatidylinositol bisphosphate binding"/>
    <property type="evidence" value="ECO:0007669"/>
    <property type="project" value="TreeGrafter"/>
</dbReference>
<dbReference type="AlphaFoldDB" id="A0A9W8B9T4"/>
<organism evidence="3 4">
    <name type="scientific">Dimargaris verticillata</name>
    <dbReference type="NCBI Taxonomy" id="2761393"/>
    <lineage>
        <taxon>Eukaryota</taxon>
        <taxon>Fungi</taxon>
        <taxon>Fungi incertae sedis</taxon>
        <taxon>Zoopagomycota</taxon>
        <taxon>Kickxellomycotina</taxon>
        <taxon>Dimargaritomycetes</taxon>
        <taxon>Dimargaritales</taxon>
        <taxon>Dimargaritaceae</taxon>
        <taxon>Dimargaris</taxon>
    </lineage>
</organism>
<name>A0A9W8B9T4_9FUNG</name>
<accession>A0A9W8B9T4</accession>
<dbReference type="Proteomes" id="UP001151582">
    <property type="component" value="Unassembled WGS sequence"/>
</dbReference>
<evidence type="ECO:0000313" key="4">
    <source>
        <dbReference type="Proteomes" id="UP001151582"/>
    </source>
</evidence>
<sequence length="301" mass="33224">MLFKPRFGHSARSAATVSLSTSSSPATPRISSPRSSPSNTPPSTPPPHNPQLYAFRLHCRTEAPHLLDSIESCFDCPTHVDSILDQFLRFHKGQLRPALTQLLTYWAFRTDRLGLSHSASAPTFSHAVSVALSTGPDAAKPFVNVPGTSDLDGRTVVTMTMAKLAPVITADPSGLLTARRVWTNLEKLLLCSPKFQWPLQTKGICIVLDMRGMGMLNGEKMTLELLIDAIQNRFPIKLGAFYLVHPPTWVSLMWSVVRRAMKPKLLKRVHVVPTVSQLYAHLPPDRLPQELGGKIALNQLE</sequence>
<evidence type="ECO:0000256" key="1">
    <source>
        <dbReference type="SAM" id="MobiDB-lite"/>
    </source>
</evidence>
<dbReference type="PROSITE" id="PS50191">
    <property type="entry name" value="CRAL_TRIO"/>
    <property type="match status" value="1"/>
</dbReference>
<protein>
    <submittedName>
        <fullName evidence="3">Cytosolic factor, phosphatidylinositol/phosphatidylcholine transfer protein</fullName>
    </submittedName>
</protein>
<dbReference type="Gene3D" id="3.40.525.10">
    <property type="entry name" value="CRAL-TRIO lipid binding domain"/>
    <property type="match status" value="1"/>
</dbReference>
<proteinExistence type="predicted"/>
<dbReference type="OrthoDB" id="1434354at2759"/>
<comment type="caution">
    <text evidence="3">The sequence shown here is derived from an EMBL/GenBank/DDBJ whole genome shotgun (WGS) entry which is preliminary data.</text>
</comment>
<dbReference type="CDD" id="cd00170">
    <property type="entry name" value="SEC14"/>
    <property type="match status" value="1"/>
</dbReference>
<feature type="compositionally biased region" description="Pro residues" evidence="1">
    <location>
        <begin position="39"/>
        <end position="49"/>
    </location>
</feature>